<gene>
    <name evidence="4" type="ORF">CCAM_LOCUS31571</name>
</gene>
<feature type="compositionally biased region" description="Basic and acidic residues" evidence="2">
    <location>
        <begin position="211"/>
        <end position="239"/>
    </location>
</feature>
<proteinExistence type="predicted"/>
<dbReference type="Proteomes" id="UP000595140">
    <property type="component" value="Unassembled WGS sequence"/>
</dbReference>
<dbReference type="EMBL" id="OOIL02003880">
    <property type="protein sequence ID" value="VFQ89795.1"/>
    <property type="molecule type" value="Genomic_DNA"/>
</dbReference>
<feature type="region of interest" description="Disordered" evidence="2">
    <location>
        <begin position="204"/>
        <end position="254"/>
    </location>
</feature>
<dbReference type="PROSITE" id="PS50158">
    <property type="entry name" value="ZF_CCHC"/>
    <property type="match status" value="1"/>
</dbReference>
<feature type="domain" description="CCHC-type" evidence="3">
    <location>
        <begin position="164"/>
        <end position="177"/>
    </location>
</feature>
<accession>A0A484MLU7</accession>
<sequence length="816" mass="92705">MAKSKKKERRPPPPTPPNKKELRNFLRDMEGESGSGGDNVDCGEDVDNIPIMTEEDFTPCTNTGDVTVEDDDGSESQTPSLDEDRIEQELFKRPLFTDGLTNKVASKFTLEEDPDDKLAYKKPNFCRVLIHIDLSKPPPSSVKVNFVGGSYMQYVEYEDLPLYCYHCEKFGHIPFDCFDLHELQRKKNAEEQRAMDKARVEVMKSSLLADNDTKKEKPKQNQKGKEVQESTKGGEKPADPNEPSPSFSKKDDNDGFTLVGKGIGSLTTHPLKEANFNNVNRQPQFIRETRSSGRGHNHGYRGGTNRGSEEYPVGSSGGSAGVLLGWEIAWEWQGFHGEGFGKGFAWFRLCRKLKLLKQPLKQLNKKDFAHISSRAEEARKTYTELMDKLYKDPDNLELLHLVATTRKKASFYSDVERSFFQQKDAIDLVRNVDRTEVKEALFTIGDDKAPGPDAVGDTIVDAVSEFFLSGRLLKHINHALVVLIPKNIASNKETLWVQWVHSVYLDGNDFWTWGPGKKDSHFFKKLVEIRDLLLLKCGDRWELENQLCELGDISAAKVYDLLRTRAVMRSWMQAIWKPYIPPRYFFCAWLIFRNRIPTKTSLHFIAMENKTCELCHKEEETAQHLFLICEASTLIWNAVRSWLEIAPALSTLDRALTWLRRLRNNHCSRRKMIRLTILSIAYHIWRLRNDYTPMVFNLAPPPWSLLFGHFLEAVCDLCAGPSLSLLRIGWDYYLGWSLDTGITLGTLWVTGVIPKSRSLGLETFQMLETLPGGSLTLVMGPWGGGLLGSAFVLRTLSSGWSAITYCLSGLHLISFV</sequence>
<keyword evidence="1" id="KW-0863">Zinc-finger</keyword>
<dbReference type="Pfam" id="PF13966">
    <property type="entry name" value="zf-RVT"/>
    <property type="match status" value="1"/>
</dbReference>
<dbReference type="GO" id="GO:0008270">
    <property type="term" value="F:zinc ion binding"/>
    <property type="evidence" value="ECO:0007669"/>
    <property type="project" value="UniProtKB-KW"/>
</dbReference>
<name>A0A484MLU7_9ASTE</name>
<keyword evidence="5" id="KW-1185">Reference proteome</keyword>
<evidence type="ECO:0000256" key="1">
    <source>
        <dbReference type="PROSITE-ProRule" id="PRU00047"/>
    </source>
</evidence>
<dbReference type="InterPro" id="IPR001878">
    <property type="entry name" value="Znf_CCHC"/>
</dbReference>
<evidence type="ECO:0000313" key="4">
    <source>
        <dbReference type="EMBL" id="VFQ89795.1"/>
    </source>
</evidence>
<dbReference type="OrthoDB" id="1020639at2759"/>
<evidence type="ECO:0000313" key="5">
    <source>
        <dbReference type="Proteomes" id="UP000595140"/>
    </source>
</evidence>
<dbReference type="GO" id="GO:0003676">
    <property type="term" value="F:nucleic acid binding"/>
    <property type="evidence" value="ECO:0007669"/>
    <property type="project" value="InterPro"/>
</dbReference>
<dbReference type="PANTHER" id="PTHR31286:SF180">
    <property type="entry name" value="OS10G0362600 PROTEIN"/>
    <property type="match status" value="1"/>
</dbReference>
<dbReference type="InterPro" id="IPR026960">
    <property type="entry name" value="RVT-Znf"/>
</dbReference>
<evidence type="ECO:0000259" key="3">
    <source>
        <dbReference type="PROSITE" id="PS50158"/>
    </source>
</evidence>
<organism evidence="4 5">
    <name type="scientific">Cuscuta campestris</name>
    <dbReference type="NCBI Taxonomy" id="132261"/>
    <lineage>
        <taxon>Eukaryota</taxon>
        <taxon>Viridiplantae</taxon>
        <taxon>Streptophyta</taxon>
        <taxon>Embryophyta</taxon>
        <taxon>Tracheophyta</taxon>
        <taxon>Spermatophyta</taxon>
        <taxon>Magnoliopsida</taxon>
        <taxon>eudicotyledons</taxon>
        <taxon>Gunneridae</taxon>
        <taxon>Pentapetalae</taxon>
        <taxon>asterids</taxon>
        <taxon>lamiids</taxon>
        <taxon>Solanales</taxon>
        <taxon>Convolvulaceae</taxon>
        <taxon>Cuscuteae</taxon>
        <taxon>Cuscuta</taxon>
        <taxon>Cuscuta subgen. Grammica</taxon>
        <taxon>Cuscuta sect. Cleistogrammica</taxon>
    </lineage>
</organism>
<keyword evidence="1" id="KW-0479">Metal-binding</keyword>
<dbReference type="InterPro" id="IPR040256">
    <property type="entry name" value="At4g02000-like"/>
</dbReference>
<keyword evidence="1" id="KW-0862">Zinc</keyword>
<feature type="region of interest" description="Disordered" evidence="2">
    <location>
        <begin position="1"/>
        <end position="82"/>
    </location>
</feature>
<feature type="compositionally biased region" description="Basic and acidic residues" evidence="2">
    <location>
        <begin position="18"/>
        <end position="30"/>
    </location>
</feature>
<reference evidence="4 5" key="1">
    <citation type="submission" date="2018-04" db="EMBL/GenBank/DDBJ databases">
        <authorList>
            <person name="Vogel A."/>
        </authorList>
    </citation>
    <scope>NUCLEOTIDE SEQUENCE [LARGE SCALE GENOMIC DNA]</scope>
</reference>
<feature type="compositionally biased region" description="Acidic residues" evidence="2">
    <location>
        <begin position="41"/>
        <end position="57"/>
    </location>
</feature>
<dbReference type="AlphaFoldDB" id="A0A484MLU7"/>
<feature type="region of interest" description="Disordered" evidence="2">
    <location>
        <begin position="289"/>
        <end position="313"/>
    </location>
</feature>
<dbReference type="PANTHER" id="PTHR31286">
    <property type="entry name" value="GLYCINE-RICH CELL WALL STRUCTURAL PROTEIN 1.8-LIKE"/>
    <property type="match status" value="1"/>
</dbReference>
<evidence type="ECO:0000256" key="2">
    <source>
        <dbReference type="SAM" id="MobiDB-lite"/>
    </source>
</evidence>
<protein>
    <recommendedName>
        <fullName evidence="3">CCHC-type domain-containing protein</fullName>
    </recommendedName>
</protein>